<name>A0A1Z5KGT4_FISSO</name>
<feature type="domain" description="CBM6" evidence="4">
    <location>
        <begin position="55"/>
        <end position="179"/>
    </location>
</feature>
<evidence type="ECO:0000256" key="3">
    <source>
        <dbReference type="SAM" id="SignalP"/>
    </source>
</evidence>
<evidence type="ECO:0000259" key="4">
    <source>
        <dbReference type="PROSITE" id="PS51175"/>
    </source>
</evidence>
<dbReference type="SMART" id="SM00606">
    <property type="entry name" value="CBD_IV"/>
    <property type="match status" value="2"/>
</dbReference>
<keyword evidence="1 3" id="KW-0732">Signal</keyword>
<sequence>MTALVSAIILTITALAVNATCPYGDTESVRRRRTQSFPQHTRQLQWGSQHPAFTSLISAADYATASFTQTPSTATVAVSSEGTKSVINLQQNDWLRYVLGIPEEGLYQLSLRISSAAEGGSVRVVSVDTRAVLATFSDLPFSGSAWTTVSTNLTLPVGLHTIEFFVDQGGWSLQWMNLLPMDVVSSPNVSTTMAPVMPPVSETTAPTVTSLTTAPAVLTSAPMAAPLAPVIPSVVIPMAPEAMPPLFAPVSAPVTVPVASPVMAPVVIPVAAPVSKPIAPVTTPVSVPLTSILPPVNSPDECSLFMNASDYTSMSGVSYEVGTDYVGYLDAGDWIVYNATLPSGTYQLDTVVASPEGMGSFLLLDAASQTPLMLQNKLPMTGNWTTWQVASTVLALPTSTATPYQLEMKIYSDGWNLQSLCFRETTSEVPPFQIPGPPTMEPTAAATFTRTNSEAPVRPPHDCSSPF</sequence>
<dbReference type="CDD" id="cd04080">
    <property type="entry name" value="CBM6_cellulase-like"/>
    <property type="match status" value="1"/>
</dbReference>
<evidence type="ECO:0000313" key="5">
    <source>
        <dbReference type="EMBL" id="GAX25178.1"/>
    </source>
</evidence>
<dbReference type="PROSITE" id="PS51175">
    <property type="entry name" value="CBM6"/>
    <property type="match status" value="2"/>
</dbReference>
<gene>
    <name evidence="5" type="ORF">FisN_16Hh015</name>
</gene>
<protein>
    <recommendedName>
        <fullName evidence="4">CBM6 domain-containing protein</fullName>
    </recommendedName>
</protein>
<dbReference type="AlphaFoldDB" id="A0A1Z5KGT4"/>
<comment type="caution">
    <text evidence="5">The sequence shown here is derived from an EMBL/GenBank/DDBJ whole genome shotgun (WGS) entry which is preliminary data.</text>
</comment>
<accession>A0A1Z5KGT4</accession>
<evidence type="ECO:0000256" key="2">
    <source>
        <dbReference type="SAM" id="MobiDB-lite"/>
    </source>
</evidence>
<keyword evidence="6" id="KW-1185">Reference proteome</keyword>
<evidence type="ECO:0000313" key="6">
    <source>
        <dbReference type="Proteomes" id="UP000198406"/>
    </source>
</evidence>
<dbReference type="Pfam" id="PF03422">
    <property type="entry name" value="CBM_6"/>
    <property type="match status" value="2"/>
</dbReference>
<dbReference type="InParanoid" id="A0A1Z5KGT4"/>
<organism evidence="5 6">
    <name type="scientific">Fistulifera solaris</name>
    <name type="common">Oleaginous diatom</name>
    <dbReference type="NCBI Taxonomy" id="1519565"/>
    <lineage>
        <taxon>Eukaryota</taxon>
        <taxon>Sar</taxon>
        <taxon>Stramenopiles</taxon>
        <taxon>Ochrophyta</taxon>
        <taxon>Bacillariophyta</taxon>
        <taxon>Bacillariophyceae</taxon>
        <taxon>Bacillariophycidae</taxon>
        <taxon>Naviculales</taxon>
        <taxon>Naviculaceae</taxon>
        <taxon>Fistulifera</taxon>
    </lineage>
</organism>
<dbReference type="SUPFAM" id="SSF49785">
    <property type="entry name" value="Galactose-binding domain-like"/>
    <property type="match status" value="2"/>
</dbReference>
<evidence type="ECO:0000256" key="1">
    <source>
        <dbReference type="ARBA" id="ARBA00022729"/>
    </source>
</evidence>
<dbReference type="InterPro" id="IPR005084">
    <property type="entry name" value="CBM6"/>
</dbReference>
<dbReference type="InterPro" id="IPR006584">
    <property type="entry name" value="Cellulose-bd_IV"/>
</dbReference>
<feature type="domain" description="CBM6" evidence="4">
    <location>
        <begin position="303"/>
        <end position="423"/>
    </location>
</feature>
<dbReference type="InterPro" id="IPR008979">
    <property type="entry name" value="Galactose-bd-like_sf"/>
</dbReference>
<dbReference type="Gene3D" id="2.60.120.260">
    <property type="entry name" value="Galactose-binding domain-like"/>
    <property type="match status" value="2"/>
</dbReference>
<dbReference type="EMBL" id="BDSP01000222">
    <property type="protein sequence ID" value="GAX25178.1"/>
    <property type="molecule type" value="Genomic_DNA"/>
</dbReference>
<dbReference type="GO" id="GO:0030246">
    <property type="term" value="F:carbohydrate binding"/>
    <property type="evidence" value="ECO:0007669"/>
    <property type="project" value="InterPro"/>
</dbReference>
<proteinExistence type="predicted"/>
<reference evidence="5 6" key="1">
    <citation type="journal article" date="2015" name="Plant Cell">
        <title>Oil accumulation by the oleaginous diatom Fistulifera solaris as revealed by the genome and transcriptome.</title>
        <authorList>
            <person name="Tanaka T."/>
            <person name="Maeda Y."/>
            <person name="Veluchamy A."/>
            <person name="Tanaka M."/>
            <person name="Abida H."/>
            <person name="Marechal E."/>
            <person name="Bowler C."/>
            <person name="Muto M."/>
            <person name="Sunaga Y."/>
            <person name="Tanaka M."/>
            <person name="Yoshino T."/>
            <person name="Taniguchi T."/>
            <person name="Fukuda Y."/>
            <person name="Nemoto M."/>
            <person name="Matsumoto M."/>
            <person name="Wong P.S."/>
            <person name="Aburatani S."/>
            <person name="Fujibuchi W."/>
        </authorList>
    </citation>
    <scope>NUCLEOTIDE SEQUENCE [LARGE SCALE GENOMIC DNA]</scope>
    <source>
        <strain evidence="5 6">JPCC DA0580</strain>
    </source>
</reference>
<dbReference type="Proteomes" id="UP000198406">
    <property type="component" value="Unassembled WGS sequence"/>
</dbReference>
<feature type="region of interest" description="Disordered" evidence="2">
    <location>
        <begin position="448"/>
        <end position="467"/>
    </location>
</feature>
<feature type="signal peptide" evidence="3">
    <location>
        <begin position="1"/>
        <end position="19"/>
    </location>
</feature>
<feature type="chain" id="PRO_5012712636" description="CBM6 domain-containing protein" evidence="3">
    <location>
        <begin position="20"/>
        <end position="467"/>
    </location>
</feature>